<evidence type="ECO:0008006" key="5">
    <source>
        <dbReference type="Google" id="ProtNLM"/>
    </source>
</evidence>
<feature type="region of interest" description="Disordered" evidence="1">
    <location>
        <begin position="29"/>
        <end position="48"/>
    </location>
</feature>
<proteinExistence type="predicted"/>
<feature type="compositionally biased region" description="Acidic residues" evidence="1">
    <location>
        <begin position="87"/>
        <end position="102"/>
    </location>
</feature>
<dbReference type="EMBL" id="JAFCIX010000577">
    <property type="protein sequence ID" value="KAH6585919.1"/>
    <property type="molecule type" value="Genomic_DNA"/>
</dbReference>
<feature type="signal peptide" evidence="2">
    <location>
        <begin position="1"/>
        <end position="18"/>
    </location>
</feature>
<keyword evidence="4" id="KW-1185">Reference proteome</keyword>
<sequence>MKFNILVIAAMVIASVNAGFPDANGDLSVNNGGGSDAPQESDHTTKKPAQTCGDILKELQILWMGGQNLNNVLQRLLPEFFALIAEESDGEESDEDENDEDESVKGKEHKKEDSKSSRVQSWIELHPEFAKILENIQTKFIELEEAYDKTWQKLLDQGCLVEELQHVSPASAMEKKHFPKW</sequence>
<dbReference type="Proteomes" id="UP001648503">
    <property type="component" value="Unassembled WGS sequence"/>
</dbReference>
<feature type="chain" id="PRO_5046501327" description="Secreted protein" evidence="2">
    <location>
        <begin position="19"/>
        <end position="181"/>
    </location>
</feature>
<evidence type="ECO:0000256" key="2">
    <source>
        <dbReference type="SAM" id="SignalP"/>
    </source>
</evidence>
<gene>
    <name evidence="3" type="ORF">BASA50_000863</name>
</gene>
<keyword evidence="2" id="KW-0732">Signal</keyword>
<feature type="compositionally biased region" description="Basic and acidic residues" evidence="1">
    <location>
        <begin position="103"/>
        <end position="116"/>
    </location>
</feature>
<accession>A0ABQ8ESI2</accession>
<evidence type="ECO:0000256" key="1">
    <source>
        <dbReference type="SAM" id="MobiDB-lite"/>
    </source>
</evidence>
<name>A0ABQ8ESI2_9FUNG</name>
<comment type="caution">
    <text evidence="3">The sequence shown here is derived from an EMBL/GenBank/DDBJ whole genome shotgun (WGS) entry which is preliminary data.</text>
</comment>
<feature type="region of interest" description="Disordered" evidence="1">
    <location>
        <begin position="87"/>
        <end position="118"/>
    </location>
</feature>
<organism evidence="3 4">
    <name type="scientific">Batrachochytrium salamandrivorans</name>
    <dbReference type="NCBI Taxonomy" id="1357716"/>
    <lineage>
        <taxon>Eukaryota</taxon>
        <taxon>Fungi</taxon>
        <taxon>Fungi incertae sedis</taxon>
        <taxon>Chytridiomycota</taxon>
        <taxon>Chytridiomycota incertae sedis</taxon>
        <taxon>Chytridiomycetes</taxon>
        <taxon>Rhizophydiales</taxon>
        <taxon>Rhizophydiales incertae sedis</taxon>
        <taxon>Batrachochytrium</taxon>
    </lineage>
</organism>
<reference evidence="3 4" key="1">
    <citation type="submission" date="2021-02" db="EMBL/GenBank/DDBJ databases">
        <title>Variation within the Batrachochytrium salamandrivorans European outbreak.</title>
        <authorList>
            <person name="Kelly M."/>
            <person name="Pasmans F."/>
            <person name="Shea T.P."/>
            <person name="Munoz J.F."/>
            <person name="Carranza S."/>
            <person name="Cuomo C.A."/>
            <person name="Martel A."/>
        </authorList>
    </citation>
    <scope>NUCLEOTIDE SEQUENCE [LARGE SCALE GENOMIC DNA]</scope>
    <source>
        <strain evidence="3 4">AMFP18/2</strain>
    </source>
</reference>
<evidence type="ECO:0000313" key="4">
    <source>
        <dbReference type="Proteomes" id="UP001648503"/>
    </source>
</evidence>
<evidence type="ECO:0000313" key="3">
    <source>
        <dbReference type="EMBL" id="KAH6585919.1"/>
    </source>
</evidence>
<protein>
    <recommendedName>
        <fullName evidence="5">Secreted protein</fullName>
    </recommendedName>
</protein>